<gene>
    <name evidence="13" type="primary">LOC101175207</name>
</gene>
<keyword evidence="5 9" id="KW-0472">Membrane</keyword>
<dbReference type="InterPro" id="IPR036880">
    <property type="entry name" value="Kunitz_BPTI_sf"/>
</dbReference>
<dbReference type="CDD" id="cd22624">
    <property type="entry name" value="Kunitz_HAI1_2-like"/>
    <property type="match status" value="1"/>
</dbReference>
<keyword evidence="3 10" id="KW-0732">Signal</keyword>
<dbReference type="GO" id="GO:0030198">
    <property type="term" value="P:extracellular matrix organization"/>
    <property type="evidence" value="ECO:0000318"/>
    <property type="project" value="GO_Central"/>
</dbReference>
<dbReference type="GO" id="GO:0060429">
    <property type="term" value="P:epithelium development"/>
    <property type="evidence" value="ECO:0000318"/>
    <property type="project" value="GO_Central"/>
</dbReference>
<dbReference type="PROSITE" id="PS01209">
    <property type="entry name" value="LDLRA_1"/>
    <property type="match status" value="1"/>
</dbReference>
<dbReference type="Pfam" id="PF00057">
    <property type="entry name" value="Ldl_recept_a"/>
    <property type="match status" value="1"/>
</dbReference>
<keyword evidence="2 9" id="KW-0812">Transmembrane</keyword>
<dbReference type="FunFam" id="4.10.410.10:FF:000006">
    <property type="entry name" value="Serine peptidase inhibitor, Kunitz type 1"/>
    <property type="match status" value="1"/>
</dbReference>
<dbReference type="PANTHER" id="PTHR46750:SF1">
    <property type="entry name" value="KUNITZ-TYPE PROTEASE INHIBITOR 1"/>
    <property type="match status" value="1"/>
</dbReference>
<feature type="domain" description="BPTI/Kunitz inhibitor" evidence="11">
    <location>
        <begin position="234"/>
        <end position="284"/>
    </location>
</feature>
<dbReference type="CDD" id="cd00146">
    <property type="entry name" value="PKD"/>
    <property type="match status" value="1"/>
</dbReference>
<dbReference type="SMART" id="SM00765">
    <property type="entry name" value="MANEC"/>
    <property type="match status" value="1"/>
</dbReference>
<dbReference type="InterPro" id="IPR002223">
    <property type="entry name" value="Kunitz_BPTI"/>
</dbReference>
<reference evidence="13" key="2">
    <citation type="submission" date="2025-08" db="UniProtKB">
        <authorList>
            <consortium name="Ensembl"/>
        </authorList>
    </citation>
    <scope>IDENTIFICATION</scope>
    <source>
        <strain evidence="13">Hd-rR</strain>
    </source>
</reference>
<feature type="domain" description="BPTI/Kunitz inhibitor" evidence="11">
    <location>
        <begin position="358"/>
        <end position="408"/>
    </location>
</feature>
<dbReference type="PRINTS" id="PR00759">
    <property type="entry name" value="BASICPTASE"/>
</dbReference>
<dbReference type="SMART" id="SM00192">
    <property type="entry name" value="LDLa"/>
    <property type="match status" value="1"/>
</dbReference>
<dbReference type="FunCoup" id="A0A3B3HIB2">
    <property type="interactions" value="540"/>
</dbReference>
<evidence type="ECO:0000256" key="6">
    <source>
        <dbReference type="ARBA" id="ARBA00023157"/>
    </source>
</evidence>
<dbReference type="CDD" id="cd22623">
    <property type="entry name" value="Kunitz_HAI1_1-like"/>
    <property type="match status" value="1"/>
</dbReference>
<dbReference type="GO" id="GO:0004867">
    <property type="term" value="F:serine-type endopeptidase inhibitor activity"/>
    <property type="evidence" value="ECO:0000318"/>
    <property type="project" value="GO_Central"/>
</dbReference>
<evidence type="ECO:0000313" key="14">
    <source>
        <dbReference type="Proteomes" id="UP000001038"/>
    </source>
</evidence>
<feature type="disulfide bond" evidence="8">
    <location>
        <begin position="313"/>
        <end position="331"/>
    </location>
</feature>
<dbReference type="PROSITE" id="PS50068">
    <property type="entry name" value="LDLRA_2"/>
    <property type="match status" value="1"/>
</dbReference>
<dbReference type="AlphaFoldDB" id="A0A3B3HIB2"/>
<dbReference type="Gene3D" id="2.60.40.10">
    <property type="entry name" value="Immunoglobulins"/>
    <property type="match status" value="1"/>
</dbReference>
<dbReference type="SUPFAM" id="SSF57362">
    <property type="entry name" value="BPTI-like"/>
    <property type="match status" value="2"/>
</dbReference>
<evidence type="ECO:0000256" key="1">
    <source>
        <dbReference type="ARBA" id="ARBA00004370"/>
    </source>
</evidence>
<dbReference type="InterPro" id="IPR023415">
    <property type="entry name" value="LDLR_class-A_CS"/>
</dbReference>
<keyword evidence="7" id="KW-0325">Glycoprotein</keyword>
<organism evidence="13 14">
    <name type="scientific">Oryzias latipes</name>
    <name type="common">Japanese rice fish</name>
    <name type="synonym">Japanese killifish</name>
    <dbReference type="NCBI Taxonomy" id="8090"/>
    <lineage>
        <taxon>Eukaryota</taxon>
        <taxon>Metazoa</taxon>
        <taxon>Chordata</taxon>
        <taxon>Craniata</taxon>
        <taxon>Vertebrata</taxon>
        <taxon>Euteleostomi</taxon>
        <taxon>Actinopterygii</taxon>
        <taxon>Neopterygii</taxon>
        <taxon>Teleostei</taxon>
        <taxon>Neoteleostei</taxon>
        <taxon>Acanthomorphata</taxon>
        <taxon>Ovalentaria</taxon>
        <taxon>Atherinomorphae</taxon>
        <taxon>Beloniformes</taxon>
        <taxon>Adrianichthyidae</taxon>
        <taxon>Oryziinae</taxon>
        <taxon>Oryzias</taxon>
    </lineage>
</organism>
<accession>A0A3B3HIB2</accession>
<dbReference type="InterPro" id="IPR020901">
    <property type="entry name" value="Prtase_inh_Kunz-CS"/>
</dbReference>
<dbReference type="InterPro" id="IPR011106">
    <property type="entry name" value="MANSC_N"/>
</dbReference>
<evidence type="ECO:0000256" key="4">
    <source>
        <dbReference type="ARBA" id="ARBA00022989"/>
    </source>
</evidence>
<dbReference type="Proteomes" id="UP000001038">
    <property type="component" value="Chromosome 22"/>
</dbReference>
<dbReference type="STRING" id="8090.ENSORLP00000031666"/>
<reference evidence="13" key="3">
    <citation type="submission" date="2025-09" db="UniProtKB">
        <authorList>
            <consortium name="Ensembl"/>
        </authorList>
    </citation>
    <scope>IDENTIFICATION</scope>
    <source>
        <strain evidence="13">Hd-rR</strain>
    </source>
</reference>
<dbReference type="PROSITE" id="PS50279">
    <property type="entry name" value="BPTI_KUNITZ_2"/>
    <property type="match status" value="2"/>
</dbReference>
<feature type="chain" id="PRO_5017427854" evidence="10">
    <location>
        <begin position="21"/>
        <end position="493"/>
    </location>
</feature>
<dbReference type="SUPFAM" id="SSF49299">
    <property type="entry name" value="PKD domain"/>
    <property type="match status" value="1"/>
</dbReference>
<feature type="disulfide bond" evidence="8">
    <location>
        <begin position="306"/>
        <end position="318"/>
    </location>
</feature>
<dbReference type="InParanoid" id="A0A3B3HIB2"/>
<dbReference type="GeneTree" id="ENSGT00940000164935"/>
<dbReference type="KEGG" id="ola:101175207"/>
<dbReference type="InterPro" id="IPR036055">
    <property type="entry name" value="LDL_receptor-like_sf"/>
</dbReference>
<dbReference type="PROSITE" id="PS00280">
    <property type="entry name" value="BPTI_KUNITZ_1"/>
    <property type="match status" value="2"/>
</dbReference>
<evidence type="ECO:0000256" key="2">
    <source>
        <dbReference type="ARBA" id="ARBA00022692"/>
    </source>
</evidence>
<dbReference type="InterPro" id="IPR013980">
    <property type="entry name" value="MANSC_dom"/>
</dbReference>
<keyword evidence="14" id="KW-1185">Reference proteome</keyword>
<dbReference type="Pfam" id="PF07502">
    <property type="entry name" value="MANEC"/>
    <property type="match status" value="1"/>
</dbReference>
<evidence type="ECO:0000313" key="13">
    <source>
        <dbReference type="Ensembl" id="ENSORLP00000031666.1"/>
    </source>
</evidence>
<dbReference type="Pfam" id="PF22352">
    <property type="entry name" value="K319L-like_PKD"/>
    <property type="match status" value="1"/>
</dbReference>
<sequence>MIPGAPALLFLFVLVNTCLSQQTGEPCFSKFKKGKEDFVLDPEESVKHGATFISAPNLSREKDCVAACCKEPKCNLAFMKRGDEENGPIESCFLLDCLYMTKYVCRFARQQGFTSYILDSVYEKNLKHEPKQIPDAPPVANGGPDIVVQPNDAVTLNGIQSKDDKGIVTYEWQMLSPYPFAVIERTKFPDQVVVSNLTAGRYKFNLTVIDTIGQSDSTVVTVLVLTPEQSMDHCLVPKKVGPCRGSFPRWYYNAASEKCETFFFGGCRQNKNNYLTEEECAMACNGTDKITSTEPPASVEKCGAPCSPEDFTCTNGCCLDPNLQCDSVPQCSDGSDEHDCEIVIYDPIAPMKEEREICTETPDTGTCRESSTKWYYEPYQEDCFPFNYSGCGGNENKFDTKNYCQSFCRGVTKADVFALLNNKKENSGRTGNLTGVTALKVLAVICILVLLALVGYFFVRRRISQHLPVLVIQNTTAEGETDSAVYKSTTNLI</sequence>
<name>A0A3B3HIB2_ORYLA</name>
<evidence type="ECO:0000256" key="10">
    <source>
        <dbReference type="SAM" id="SignalP"/>
    </source>
</evidence>
<dbReference type="Gene3D" id="4.10.410.10">
    <property type="entry name" value="Pancreatic trypsin inhibitor Kunitz domain"/>
    <property type="match status" value="2"/>
</dbReference>
<dbReference type="Bgee" id="ENSORLG00000024696">
    <property type="expression patterns" value="Expressed in intestine and 9 other cell types or tissues"/>
</dbReference>
<evidence type="ECO:0000259" key="11">
    <source>
        <dbReference type="PROSITE" id="PS50279"/>
    </source>
</evidence>
<protein>
    <submittedName>
        <fullName evidence="13">Serine peptidase inhibitor, Kunitz type 1 a</fullName>
    </submittedName>
</protein>
<keyword evidence="6 8" id="KW-1015">Disulfide bond</keyword>
<feature type="signal peptide" evidence="10">
    <location>
        <begin position="1"/>
        <end position="20"/>
    </location>
</feature>
<dbReference type="SUPFAM" id="SSF57424">
    <property type="entry name" value="LDL receptor-like module"/>
    <property type="match status" value="1"/>
</dbReference>
<proteinExistence type="predicted"/>
<evidence type="ECO:0000256" key="5">
    <source>
        <dbReference type="ARBA" id="ARBA00023136"/>
    </source>
</evidence>
<dbReference type="Pfam" id="PF00014">
    <property type="entry name" value="Kunitz_BPTI"/>
    <property type="match status" value="2"/>
</dbReference>
<feature type="disulfide bond" evidence="8">
    <location>
        <begin position="325"/>
        <end position="340"/>
    </location>
</feature>
<evidence type="ECO:0000256" key="3">
    <source>
        <dbReference type="ARBA" id="ARBA00022729"/>
    </source>
</evidence>
<dbReference type="Ensembl" id="ENSORLT00000039744.1">
    <property type="protein sequence ID" value="ENSORLP00000031666.1"/>
    <property type="gene ID" value="ENSORLG00000024696.1"/>
</dbReference>
<dbReference type="Gene3D" id="4.10.400.10">
    <property type="entry name" value="Low-density Lipoprotein Receptor"/>
    <property type="match status" value="1"/>
</dbReference>
<evidence type="ECO:0000259" key="12">
    <source>
        <dbReference type="PROSITE" id="PS50986"/>
    </source>
</evidence>
<feature type="transmembrane region" description="Helical" evidence="9">
    <location>
        <begin position="438"/>
        <end position="459"/>
    </location>
</feature>
<dbReference type="PANTHER" id="PTHR46750">
    <property type="entry name" value="KUNITZ-TYPE PROTEASE INHIBITOR 1"/>
    <property type="match status" value="1"/>
</dbReference>
<dbReference type="InterPro" id="IPR035986">
    <property type="entry name" value="PKD_dom_sf"/>
</dbReference>
<dbReference type="InterPro" id="IPR002172">
    <property type="entry name" value="LDrepeatLR_classA_rpt"/>
</dbReference>
<dbReference type="InterPro" id="IPR013783">
    <property type="entry name" value="Ig-like_fold"/>
</dbReference>
<evidence type="ECO:0000256" key="9">
    <source>
        <dbReference type="SAM" id="Phobius"/>
    </source>
</evidence>
<dbReference type="CDD" id="cd00112">
    <property type="entry name" value="LDLa"/>
    <property type="match status" value="1"/>
</dbReference>
<dbReference type="RefSeq" id="XP_011488768.1">
    <property type="nucleotide sequence ID" value="XM_011490466.2"/>
</dbReference>
<dbReference type="GO" id="GO:0008544">
    <property type="term" value="P:epidermis development"/>
    <property type="evidence" value="ECO:0000318"/>
    <property type="project" value="GO_Central"/>
</dbReference>
<dbReference type="GeneID" id="101175207"/>
<dbReference type="GO" id="GO:0005886">
    <property type="term" value="C:plasma membrane"/>
    <property type="evidence" value="ECO:0000318"/>
    <property type="project" value="GO_Central"/>
</dbReference>
<dbReference type="PROSITE" id="PS50986">
    <property type="entry name" value="MANSC"/>
    <property type="match status" value="1"/>
</dbReference>
<feature type="domain" description="MANSC" evidence="12">
    <location>
        <begin position="34"/>
        <end position="116"/>
    </location>
</feature>
<keyword evidence="4 9" id="KW-1133">Transmembrane helix</keyword>
<evidence type="ECO:0000256" key="7">
    <source>
        <dbReference type="ARBA" id="ARBA00023180"/>
    </source>
</evidence>
<dbReference type="FunFam" id="2.60.40.10:FF:000061">
    <property type="entry name" value="Dyslexia-associated protein KIAA0319 homolog"/>
    <property type="match status" value="1"/>
</dbReference>
<dbReference type="SMART" id="SM00131">
    <property type="entry name" value="KU"/>
    <property type="match status" value="2"/>
</dbReference>
<reference evidence="13 14" key="1">
    <citation type="journal article" date="2007" name="Nature">
        <title>The medaka draft genome and insights into vertebrate genome evolution.</title>
        <authorList>
            <person name="Kasahara M."/>
            <person name="Naruse K."/>
            <person name="Sasaki S."/>
            <person name="Nakatani Y."/>
            <person name="Qu W."/>
            <person name="Ahsan B."/>
            <person name="Yamada T."/>
            <person name="Nagayasu Y."/>
            <person name="Doi K."/>
            <person name="Kasai Y."/>
            <person name="Jindo T."/>
            <person name="Kobayashi D."/>
            <person name="Shimada A."/>
            <person name="Toyoda A."/>
            <person name="Kuroki Y."/>
            <person name="Fujiyama A."/>
            <person name="Sasaki T."/>
            <person name="Shimizu A."/>
            <person name="Asakawa S."/>
            <person name="Shimizu N."/>
            <person name="Hashimoto S."/>
            <person name="Yang J."/>
            <person name="Lee Y."/>
            <person name="Matsushima K."/>
            <person name="Sugano S."/>
            <person name="Sakaizumi M."/>
            <person name="Narita T."/>
            <person name="Ohishi K."/>
            <person name="Haga S."/>
            <person name="Ohta F."/>
            <person name="Nomoto H."/>
            <person name="Nogata K."/>
            <person name="Morishita T."/>
            <person name="Endo T."/>
            <person name="Shin-I T."/>
            <person name="Takeda H."/>
            <person name="Morishita S."/>
            <person name="Kohara Y."/>
        </authorList>
    </citation>
    <scope>NUCLEOTIDE SEQUENCE [LARGE SCALE GENOMIC DNA]</scope>
    <source>
        <strain evidence="13 14">Hd-rR</strain>
    </source>
</reference>
<evidence type="ECO:0000256" key="8">
    <source>
        <dbReference type="PROSITE-ProRule" id="PRU00124"/>
    </source>
</evidence>
<comment type="subcellular location">
    <subcellularLocation>
        <location evidence="1">Membrane</location>
    </subcellularLocation>
</comment>
<dbReference type="OrthoDB" id="2019384at2759"/>